<keyword evidence="2 4" id="KW-0238">DNA-binding</keyword>
<dbReference type="EMBL" id="VRZA01000005">
    <property type="protein sequence ID" value="TXS91913.1"/>
    <property type="molecule type" value="Genomic_DNA"/>
</dbReference>
<dbReference type="PROSITE" id="PS50977">
    <property type="entry name" value="HTH_TETR_2"/>
    <property type="match status" value="1"/>
</dbReference>
<dbReference type="Proteomes" id="UP000321039">
    <property type="component" value="Unassembled WGS sequence"/>
</dbReference>
<reference evidence="6 7" key="1">
    <citation type="submission" date="2019-08" db="EMBL/GenBank/DDBJ databases">
        <title>Parahaliea maris sp. nov., isolated from the surface seawater.</title>
        <authorList>
            <person name="Liu Y."/>
        </authorList>
    </citation>
    <scope>NUCLEOTIDE SEQUENCE [LARGE SCALE GENOMIC DNA]</scope>
    <source>
        <strain evidence="6 7">HSLHS9</strain>
    </source>
</reference>
<gene>
    <name evidence="6" type="ORF">FV139_14375</name>
</gene>
<proteinExistence type="predicted"/>
<keyword evidence="1" id="KW-0805">Transcription regulation</keyword>
<dbReference type="GO" id="GO:0000976">
    <property type="term" value="F:transcription cis-regulatory region binding"/>
    <property type="evidence" value="ECO:0007669"/>
    <property type="project" value="TreeGrafter"/>
</dbReference>
<organism evidence="6 7">
    <name type="scientific">Parahaliea maris</name>
    <dbReference type="NCBI Taxonomy" id="2716870"/>
    <lineage>
        <taxon>Bacteria</taxon>
        <taxon>Pseudomonadati</taxon>
        <taxon>Pseudomonadota</taxon>
        <taxon>Gammaproteobacteria</taxon>
        <taxon>Cellvibrionales</taxon>
        <taxon>Halieaceae</taxon>
        <taxon>Parahaliea</taxon>
    </lineage>
</organism>
<dbReference type="InterPro" id="IPR009057">
    <property type="entry name" value="Homeodomain-like_sf"/>
</dbReference>
<name>A0A5C8ZTT9_9GAMM</name>
<dbReference type="AlphaFoldDB" id="A0A5C8ZTT9"/>
<dbReference type="Gene3D" id="1.10.357.10">
    <property type="entry name" value="Tetracycline Repressor, domain 2"/>
    <property type="match status" value="1"/>
</dbReference>
<comment type="caution">
    <text evidence="6">The sequence shown here is derived from an EMBL/GenBank/DDBJ whole genome shotgun (WGS) entry which is preliminary data.</text>
</comment>
<feature type="DNA-binding region" description="H-T-H motif" evidence="4">
    <location>
        <begin position="39"/>
        <end position="58"/>
    </location>
</feature>
<accession>A0A5C8ZTT9</accession>
<evidence type="ECO:0000256" key="3">
    <source>
        <dbReference type="ARBA" id="ARBA00023163"/>
    </source>
</evidence>
<evidence type="ECO:0000313" key="7">
    <source>
        <dbReference type="Proteomes" id="UP000321039"/>
    </source>
</evidence>
<keyword evidence="7" id="KW-1185">Reference proteome</keyword>
<evidence type="ECO:0000259" key="5">
    <source>
        <dbReference type="PROSITE" id="PS50977"/>
    </source>
</evidence>
<dbReference type="PRINTS" id="PR00455">
    <property type="entry name" value="HTHTETR"/>
</dbReference>
<keyword evidence="3" id="KW-0804">Transcription</keyword>
<evidence type="ECO:0000256" key="1">
    <source>
        <dbReference type="ARBA" id="ARBA00023015"/>
    </source>
</evidence>
<dbReference type="Pfam" id="PF00440">
    <property type="entry name" value="TetR_N"/>
    <property type="match status" value="1"/>
</dbReference>
<dbReference type="PANTHER" id="PTHR30055:SF234">
    <property type="entry name" value="HTH-TYPE TRANSCRIPTIONAL REGULATOR BETI"/>
    <property type="match status" value="1"/>
</dbReference>
<dbReference type="InterPro" id="IPR050109">
    <property type="entry name" value="HTH-type_TetR-like_transc_reg"/>
</dbReference>
<evidence type="ECO:0000256" key="4">
    <source>
        <dbReference type="PROSITE-ProRule" id="PRU00335"/>
    </source>
</evidence>
<dbReference type="InterPro" id="IPR001647">
    <property type="entry name" value="HTH_TetR"/>
</dbReference>
<dbReference type="PANTHER" id="PTHR30055">
    <property type="entry name" value="HTH-TYPE TRANSCRIPTIONAL REGULATOR RUTR"/>
    <property type="match status" value="1"/>
</dbReference>
<evidence type="ECO:0000313" key="6">
    <source>
        <dbReference type="EMBL" id="TXS91913.1"/>
    </source>
</evidence>
<feature type="domain" description="HTH tetR-type" evidence="5">
    <location>
        <begin position="16"/>
        <end position="76"/>
    </location>
</feature>
<protein>
    <submittedName>
        <fullName evidence="6">TetR/AcrR family transcriptional regulator</fullName>
    </submittedName>
</protein>
<dbReference type="SUPFAM" id="SSF46689">
    <property type="entry name" value="Homeodomain-like"/>
    <property type="match status" value="1"/>
</dbReference>
<sequence length="212" mass="23390">MIVGVDAKVKARTKGQQTTDRILNAAEPLFAAQGYEATSLRMIASAVGIRVPGIYNHFENKRALYRAMLDRALMPMENAMREHLEHPDSGQAFASLPAVMTELLAEHPAMPALFLQALQGRDDGEGGAIMTEWLQKLFASGMETTKSLGGTRLSREDMALRIIAMFNLCCGYFLCQSAFASMVGDQHKLDDDSILKKQKQLLARVQLAIMLD</sequence>
<dbReference type="GO" id="GO:0003700">
    <property type="term" value="F:DNA-binding transcription factor activity"/>
    <property type="evidence" value="ECO:0007669"/>
    <property type="project" value="TreeGrafter"/>
</dbReference>
<evidence type="ECO:0000256" key="2">
    <source>
        <dbReference type="ARBA" id="ARBA00023125"/>
    </source>
</evidence>